<organism evidence="1 2">
    <name type="scientific">Hypsizygus marmoreus</name>
    <name type="common">White beech mushroom</name>
    <name type="synonym">Agaricus marmoreus</name>
    <dbReference type="NCBI Taxonomy" id="39966"/>
    <lineage>
        <taxon>Eukaryota</taxon>
        <taxon>Fungi</taxon>
        <taxon>Dikarya</taxon>
        <taxon>Basidiomycota</taxon>
        <taxon>Agaricomycotina</taxon>
        <taxon>Agaricomycetes</taxon>
        <taxon>Agaricomycetidae</taxon>
        <taxon>Agaricales</taxon>
        <taxon>Tricholomatineae</taxon>
        <taxon>Lyophyllaceae</taxon>
        <taxon>Hypsizygus</taxon>
    </lineage>
</organism>
<gene>
    <name evidence="1" type="ORF">Hypma_004859</name>
</gene>
<protein>
    <submittedName>
        <fullName evidence="1">Uncharacterized protein</fullName>
    </submittedName>
</protein>
<name>A0A369J636_HYPMA</name>
<comment type="caution">
    <text evidence="1">The sequence shown here is derived from an EMBL/GenBank/DDBJ whole genome shotgun (WGS) entry which is preliminary data.</text>
</comment>
<dbReference type="InParanoid" id="A0A369J636"/>
<keyword evidence="2" id="KW-1185">Reference proteome</keyword>
<reference evidence="1" key="1">
    <citation type="submission" date="2018-04" db="EMBL/GenBank/DDBJ databases">
        <title>Whole genome sequencing of Hypsizygus marmoreus.</title>
        <authorList>
            <person name="Choi I.-G."/>
            <person name="Min B."/>
            <person name="Kim J.-G."/>
            <person name="Kim S."/>
            <person name="Oh Y.-L."/>
            <person name="Kong W.-S."/>
            <person name="Park H."/>
            <person name="Jeong J."/>
            <person name="Song E.-S."/>
        </authorList>
    </citation>
    <scope>NUCLEOTIDE SEQUENCE [LARGE SCALE GENOMIC DNA]</scope>
    <source>
        <strain evidence="1">51987-8</strain>
    </source>
</reference>
<dbReference type="EMBL" id="LUEZ02000194">
    <property type="protein sequence ID" value="RDB15163.1"/>
    <property type="molecule type" value="Genomic_DNA"/>
</dbReference>
<evidence type="ECO:0000313" key="2">
    <source>
        <dbReference type="Proteomes" id="UP000076154"/>
    </source>
</evidence>
<accession>A0A369J636</accession>
<sequence length="66" mass="7207">MVVLKEDSCERCWIFLQVGEPAVSNFRDNSGWQTEGLGFAAGLGLDEKDYGAREGLKGLKGLDDVD</sequence>
<dbReference type="AlphaFoldDB" id="A0A369J636"/>
<evidence type="ECO:0000313" key="1">
    <source>
        <dbReference type="EMBL" id="RDB15163.1"/>
    </source>
</evidence>
<proteinExistence type="predicted"/>
<dbReference type="Proteomes" id="UP000076154">
    <property type="component" value="Unassembled WGS sequence"/>
</dbReference>